<evidence type="ECO:0000313" key="4">
    <source>
        <dbReference type="Proteomes" id="UP000184520"/>
    </source>
</evidence>
<dbReference type="InterPro" id="IPR000834">
    <property type="entry name" value="Peptidase_M14"/>
</dbReference>
<keyword evidence="3" id="KW-0378">Hydrolase</keyword>
<dbReference type="Gene3D" id="3.40.630.10">
    <property type="entry name" value="Zn peptidases"/>
    <property type="match status" value="1"/>
</dbReference>
<evidence type="ECO:0000313" key="3">
    <source>
        <dbReference type="EMBL" id="SHF89511.1"/>
    </source>
</evidence>
<comment type="similarity">
    <text evidence="1">Belongs to the peptidase M14 family.</text>
</comment>
<dbReference type="GO" id="GO:0004181">
    <property type="term" value="F:metallocarboxypeptidase activity"/>
    <property type="evidence" value="ECO:0007669"/>
    <property type="project" value="InterPro"/>
</dbReference>
<dbReference type="GO" id="GO:0006508">
    <property type="term" value="P:proteolysis"/>
    <property type="evidence" value="ECO:0007669"/>
    <property type="project" value="InterPro"/>
</dbReference>
<proteinExistence type="inferred from homology"/>
<dbReference type="STRING" id="634436.SAMN05216361_0793"/>
<keyword evidence="4" id="KW-1185">Reference proteome</keyword>
<organism evidence="3 4">
    <name type="scientific">Marisediminitalea aggregata</name>
    <dbReference type="NCBI Taxonomy" id="634436"/>
    <lineage>
        <taxon>Bacteria</taxon>
        <taxon>Pseudomonadati</taxon>
        <taxon>Pseudomonadota</taxon>
        <taxon>Gammaproteobacteria</taxon>
        <taxon>Alteromonadales</taxon>
        <taxon>Alteromonadaceae</taxon>
        <taxon>Marisediminitalea</taxon>
    </lineage>
</organism>
<dbReference type="PROSITE" id="PS52035">
    <property type="entry name" value="PEPTIDASE_M14"/>
    <property type="match status" value="1"/>
</dbReference>
<comment type="caution">
    <text evidence="1">Lacks conserved residue(s) required for the propagation of feature annotation.</text>
</comment>
<dbReference type="Gene3D" id="3.40.50.880">
    <property type="match status" value="1"/>
</dbReference>
<keyword evidence="3" id="KW-0645">Protease</keyword>
<dbReference type="EMBL" id="FQWD01000001">
    <property type="protein sequence ID" value="SHF89511.1"/>
    <property type="molecule type" value="Genomic_DNA"/>
</dbReference>
<dbReference type="SUPFAM" id="SSF53187">
    <property type="entry name" value="Zn-dependent exopeptidases"/>
    <property type="match status" value="1"/>
</dbReference>
<reference evidence="4" key="1">
    <citation type="submission" date="2016-11" db="EMBL/GenBank/DDBJ databases">
        <authorList>
            <person name="Varghese N."/>
            <person name="Submissions S."/>
        </authorList>
    </citation>
    <scope>NUCLEOTIDE SEQUENCE [LARGE SCALE GENOMIC DNA]</scope>
    <source>
        <strain evidence="4">CGMCC 1.8995</strain>
    </source>
</reference>
<keyword evidence="3" id="KW-0121">Carboxypeptidase</keyword>
<dbReference type="RefSeq" id="WP_245819104.1">
    <property type="nucleotide sequence ID" value="NZ_FQWD01000001.1"/>
</dbReference>
<dbReference type="InterPro" id="IPR029062">
    <property type="entry name" value="Class_I_gatase-like"/>
</dbReference>
<name>A0A1M5FEI0_9ALTE</name>
<evidence type="ECO:0000256" key="1">
    <source>
        <dbReference type="PROSITE-ProRule" id="PRU01379"/>
    </source>
</evidence>
<gene>
    <name evidence="3" type="ORF">SAMN05216361_0793</name>
</gene>
<dbReference type="AlphaFoldDB" id="A0A1M5FEI0"/>
<dbReference type="Proteomes" id="UP000184520">
    <property type="component" value="Unassembled WGS sequence"/>
</dbReference>
<accession>A0A1M5FEI0</accession>
<sequence>MMKVFRTGFWMGIQKAVRCVVTRDRAQDTYVLTGKTSLKQHSSQRLALAMLLICSSPFSFAAGKPATDYLPVNSALNPDIPTPESVLGYDVGTWHVRHDQLVRYMQVLAESSDRISLEVTGYTHEQRPLLLLTITAPQNRDKLPQWQKAHVENVTQGTRAEDGAPLVLYMGYSVHGNEPSGANASLLVAYYLAASNDARVTSLLSDNVVLLDPSFNPDGLSRFAQWANMHKGQVLSSDPEHREHNEGWPNGRTNHYWFDLNRDWLMLIHPESRARIKQFQKWRPHVLTDFHEMGTDSTYFFQPGVPSRKNPFTPEGNVRLTEALADSFIQAFDDQKNLYFSEEGFDDFYYGKGSTYPDAQGSIGILFEQASSRGHLQDSINGPVAFAQTIQNQFTMSLAVFDGALKNKAALTEYPRRFYNETQSLIKDDDIAAYVLHEPKDAWRLKRAKWVFEQHGIDFIVPENDVSADDKTFAAAHTLVVPLNQQKYRLIKSLFSTQQQFPDNTFYDVSNWNLPLAFDLGFSSLTARELKRVKRGELHQNELPAVASDAYGYAFEWHHFTSPALLQALLSAGVDARIATTSFNAMTTQGERAFELGSIVVPAGVVQPENVGALIASASAKHQVPVYSITSGSTSVGSDLGSRSMVPARAPKVLVIGGEGTNPYQVGEIWHHLDTQIGMPVTLIEQERLGRITLADYSHIVFASGRYDLNDKQSNAISEWVKAGGTLIGQMSALSLFSKEKWLSVQVSDRNDVDRLFDESGLTYADRSALAAKKLIAGAVYIANIDVTHPLFYGFDEPYLHVFKTANTVVSSSQSPFNVPARYTRSPLVAGYSADVLAEKIAGSAAVVAQPMGRGRVIGFTDNPQFRGYWYGTSKLMSNALLLSEAIR</sequence>
<protein>
    <submittedName>
        <fullName evidence="3">Zinc carboxypeptidase</fullName>
    </submittedName>
</protein>
<dbReference type="SUPFAM" id="SSF52317">
    <property type="entry name" value="Class I glutamine amidotransferase-like"/>
    <property type="match status" value="1"/>
</dbReference>
<feature type="domain" description="Peptidase M14" evidence="2">
    <location>
        <begin position="94"/>
        <end position="390"/>
    </location>
</feature>
<dbReference type="Pfam" id="PF00246">
    <property type="entry name" value="Peptidase_M14"/>
    <property type="match status" value="1"/>
</dbReference>
<evidence type="ECO:0000259" key="2">
    <source>
        <dbReference type="PROSITE" id="PS52035"/>
    </source>
</evidence>
<dbReference type="SMART" id="SM00631">
    <property type="entry name" value="Zn_pept"/>
    <property type="match status" value="1"/>
</dbReference>
<dbReference type="GO" id="GO:0008270">
    <property type="term" value="F:zinc ion binding"/>
    <property type="evidence" value="ECO:0007669"/>
    <property type="project" value="InterPro"/>
</dbReference>